<evidence type="ECO:0000313" key="2">
    <source>
        <dbReference type="EMBL" id="PQJ28479.1"/>
    </source>
</evidence>
<dbReference type="Pfam" id="PF01882">
    <property type="entry name" value="DUF58"/>
    <property type="match status" value="1"/>
</dbReference>
<reference evidence="2 3" key="1">
    <citation type="submission" date="2016-12" db="EMBL/GenBank/DDBJ databases">
        <title>Study of bacterial adaptation to deep sea.</title>
        <authorList>
            <person name="Song J."/>
            <person name="Yoshizawa S."/>
            <person name="Kogure K."/>
        </authorList>
    </citation>
    <scope>NUCLEOTIDE SEQUENCE [LARGE SCALE GENOMIC DNA]</scope>
    <source>
        <strain evidence="2 3">SAORIC-165</strain>
    </source>
</reference>
<dbReference type="EMBL" id="MQWA01000001">
    <property type="protein sequence ID" value="PQJ28479.1"/>
    <property type="molecule type" value="Genomic_DNA"/>
</dbReference>
<sequence>MAVDWSKIKRVRGECPAETQGVYASLEELIRLQFQSRDFSFLPSQPVSSILAGRYASRLRGRGLNFEELRKYQSGDDVRTIDWKVTARTRSPYVRVYTEEKDRAVLVVCDQRLNMFWGTRERLKSVTAAQAAALAAWRATAVGDRIGAVIFNDEEVIEHRPQRSQKSVMNVLNSVVRMNQKLKVDSKVEPNPSMLNEALKKALTLATHDMLVIIVSDFFGVDKTTEKLTAKLSQHNDVLGILVTDPVRESPQAQKVTASDGRLQMEIPFDRKSVRDKVVGSYREERDGIAHFMRKLSAPLLTLSNQGDVVDQIRELLGVPSRLKK</sequence>
<organism evidence="2 3">
    <name type="scientific">Rubritalea profundi</name>
    <dbReference type="NCBI Taxonomy" id="1658618"/>
    <lineage>
        <taxon>Bacteria</taxon>
        <taxon>Pseudomonadati</taxon>
        <taxon>Verrucomicrobiota</taxon>
        <taxon>Verrucomicrobiia</taxon>
        <taxon>Verrucomicrobiales</taxon>
        <taxon>Rubritaleaceae</taxon>
        <taxon>Rubritalea</taxon>
    </lineage>
</organism>
<keyword evidence="3" id="KW-1185">Reference proteome</keyword>
<accession>A0A2S7U0E8</accession>
<dbReference type="AlphaFoldDB" id="A0A2S7U0E8"/>
<gene>
    <name evidence="2" type="ORF">BSZ32_08115</name>
</gene>
<dbReference type="RefSeq" id="WP_105042982.1">
    <property type="nucleotide sequence ID" value="NZ_MQWA01000001.1"/>
</dbReference>
<dbReference type="OrthoDB" id="9776116at2"/>
<dbReference type="PANTHER" id="PTHR33608">
    <property type="entry name" value="BLL2464 PROTEIN"/>
    <property type="match status" value="1"/>
</dbReference>
<evidence type="ECO:0000313" key="3">
    <source>
        <dbReference type="Proteomes" id="UP000239907"/>
    </source>
</evidence>
<protein>
    <recommendedName>
        <fullName evidence="1">DUF58 domain-containing protein</fullName>
    </recommendedName>
</protein>
<name>A0A2S7U0E8_9BACT</name>
<proteinExistence type="predicted"/>
<comment type="caution">
    <text evidence="2">The sequence shown here is derived from an EMBL/GenBank/DDBJ whole genome shotgun (WGS) entry which is preliminary data.</text>
</comment>
<dbReference type="PANTHER" id="PTHR33608:SF12">
    <property type="entry name" value="DUF58 DOMAIN-CONTAINING PROTEIN"/>
    <property type="match status" value="1"/>
</dbReference>
<evidence type="ECO:0000259" key="1">
    <source>
        <dbReference type="Pfam" id="PF01882"/>
    </source>
</evidence>
<feature type="domain" description="DUF58" evidence="1">
    <location>
        <begin position="68"/>
        <end position="286"/>
    </location>
</feature>
<dbReference type="InterPro" id="IPR002881">
    <property type="entry name" value="DUF58"/>
</dbReference>
<dbReference type="Proteomes" id="UP000239907">
    <property type="component" value="Unassembled WGS sequence"/>
</dbReference>